<evidence type="ECO:0000256" key="9">
    <source>
        <dbReference type="ARBA" id="ARBA00023180"/>
    </source>
</evidence>
<comment type="subcellular location">
    <subcellularLocation>
        <location evidence="1">Membrane</location>
        <topology evidence="1">Single-pass membrane protein</topology>
    </subcellularLocation>
</comment>
<accession>A0AAN0J3Q6</accession>
<evidence type="ECO:0000256" key="8">
    <source>
        <dbReference type="ARBA" id="ARBA00023170"/>
    </source>
</evidence>
<keyword evidence="3 11" id="KW-0732">Signal</keyword>
<feature type="disulfide bond" evidence="10">
    <location>
        <begin position="450"/>
        <end position="460"/>
    </location>
</feature>
<dbReference type="GeneID" id="109581566"/>
<evidence type="ECO:0000256" key="3">
    <source>
        <dbReference type="ARBA" id="ARBA00022729"/>
    </source>
</evidence>
<dbReference type="SMART" id="SM00202">
    <property type="entry name" value="SR"/>
    <property type="match status" value="7"/>
</dbReference>
<dbReference type="PANTHER" id="PTHR48071">
    <property type="entry name" value="SRCR DOMAIN-CONTAINING PROTEIN"/>
    <property type="match status" value="1"/>
</dbReference>
<evidence type="ECO:0000313" key="15">
    <source>
        <dbReference type="Proteomes" id="UP000007879"/>
    </source>
</evidence>
<dbReference type="FunFam" id="3.10.250.10:FF:000016">
    <property type="entry name" value="Scavenger receptor cysteine-rich protein type 12"/>
    <property type="match status" value="2"/>
</dbReference>
<feature type="domain" description="SRCR" evidence="12">
    <location>
        <begin position="144"/>
        <end position="249"/>
    </location>
</feature>
<keyword evidence="2" id="KW-0812">Transmembrane</keyword>
<dbReference type="SUPFAM" id="SSF48726">
    <property type="entry name" value="Immunoglobulin"/>
    <property type="match status" value="2"/>
</dbReference>
<feature type="disulfide bond" evidence="10">
    <location>
        <begin position="169"/>
        <end position="233"/>
    </location>
</feature>
<feature type="disulfide bond" evidence="10">
    <location>
        <begin position="102"/>
        <end position="112"/>
    </location>
</feature>
<evidence type="ECO:0008006" key="16">
    <source>
        <dbReference type="Google" id="ProtNLM"/>
    </source>
</evidence>
<evidence type="ECO:0000256" key="11">
    <source>
        <dbReference type="SAM" id="SignalP"/>
    </source>
</evidence>
<reference evidence="15" key="1">
    <citation type="journal article" date="2010" name="Nature">
        <title>The Amphimedon queenslandica genome and the evolution of animal complexity.</title>
        <authorList>
            <person name="Srivastava M."/>
            <person name="Simakov O."/>
            <person name="Chapman J."/>
            <person name="Fahey B."/>
            <person name="Gauthier M.E."/>
            <person name="Mitros T."/>
            <person name="Richards G.S."/>
            <person name="Conaco C."/>
            <person name="Dacre M."/>
            <person name="Hellsten U."/>
            <person name="Larroux C."/>
            <person name="Putnam N.H."/>
            <person name="Stanke M."/>
            <person name="Adamska M."/>
            <person name="Darling A."/>
            <person name="Degnan S.M."/>
            <person name="Oakley T.H."/>
            <person name="Plachetzki D.C."/>
            <person name="Zhai Y."/>
            <person name="Adamski M."/>
            <person name="Calcino A."/>
            <person name="Cummins S.F."/>
            <person name="Goodstein D.M."/>
            <person name="Harris C."/>
            <person name="Jackson D.J."/>
            <person name="Leys S.P."/>
            <person name="Shu S."/>
            <person name="Woodcroft B.J."/>
            <person name="Vervoort M."/>
            <person name="Kosik K.S."/>
            <person name="Manning G."/>
            <person name="Degnan B.M."/>
            <person name="Rokhsar D.S."/>
        </authorList>
    </citation>
    <scope>NUCLEOTIDE SEQUENCE [LARGE SCALE GENOMIC DNA]</scope>
</reference>
<dbReference type="PANTHER" id="PTHR48071:SF26">
    <property type="entry name" value="ANTIGEN WC1.1-LIKE"/>
    <property type="match status" value="1"/>
</dbReference>
<dbReference type="FunFam" id="3.10.250.10:FF:000009">
    <property type="entry name" value="WC1"/>
    <property type="match status" value="1"/>
</dbReference>
<evidence type="ECO:0000256" key="7">
    <source>
        <dbReference type="ARBA" id="ARBA00023157"/>
    </source>
</evidence>
<organism evidence="14 15">
    <name type="scientific">Amphimedon queenslandica</name>
    <name type="common">Sponge</name>
    <dbReference type="NCBI Taxonomy" id="400682"/>
    <lineage>
        <taxon>Eukaryota</taxon>
        <taxon>Metazoa</taxon>
        <taxon>Porifera</taxon>
        <taxon>Demospongiae</taxon>
        <taxon>Heteroscleromorpha</taxon>
        <taxon>Haplosclerida</taxon>
        <taxon>Niphatidae</taxon>
        <taxon>Amphimedon</taxon>
    </lineage>
</organism>
<feature type="domain" description="Ig-like" evidence="13">
    <location>
        <begin position="820"/>
        <end position="911"/>
    </location>
</feature>
<feature type="domain" description="SRCR" evidence="12">
    <location>
        <begin position="488"/>
        <end position="592"/>
    </location>
</feature>
<evidence type="ECO:0000256" key="1">
    <source>
        <dbReference type="ARBA" id="ARBA00004167"/>
    </source>
</evidence>
<evidence type="ECO:0000256" key="6">
    <source>
        <dbReference type="ARBA" id="ARBA00023136"/>
    </source>
</evidence>
<reference evidence="14" key="2">
    <citation type="submission" date="2024-06" db="UniProtKB">
        <authorList>
            <consortium name="EnsemblMetazoa"/>
        </authorList>
    </citation>
    <scope>IDENTIFICATION</scope>
</reference>
<dbReference type="RefSeq" id="XP_019851371.1">
    <property type="nucleotide sequence ID" value="XM_019995812.1"/>
</dbReference>
<feature type="chain" id="PRO_5042926305" description="Deleted in malignant brain tumors 1 protein" evidence="11">
    <location>
        <begin position="21"/>
        <end position="1231"/>
    </location>
</feature>
<dbReference type="FunFam" id="3.10.250.10:FF:000001">
    <property type="entry name" value="Lysyl oxidase 4 isoform X1"/>
    <property type="match status" value="1"/>
</dbReference>
<dbReference type="SUPFAM" id="SSF56487">
    <property type="entry name" value="SRCR-like"/>
    <property type="match status" value="7"/>
</dbReference>
<feature type="domain" description="SRCR" evidence="12">
    <location>
        <begin position="595"/>
        <end position="701"/>
    </location>
</feature>
<evidence type="ECO:0000256" key="5">
    <source>
        <dbReference type="ARBA" id="ARBA00022989"/>
    </source>
</evidence>
<dbReference type="PRINTS" id="PR00258">
    <property type="entry name" value="SPERACTRCPTR"/>
</dbReference>
<keyword evidence="15" id="KW-1185">Reference proteome</keyword>
<feature type="disulfide bond" evidence="10">
    <location>
        <begin position="215"/>
        <end position="225"/>
    </location>
</feature>
<dbReference type="PROSITE" id="PS50287">
    <property type="entry name" value="SRCR_2"/>
    <property type="match status" value="7"/>
</dbReference>
<feature type="disulfide bond" evidence="10">
    <location>
        <begin position="785"/>
        <end position="795"/>
    </location>
</feature>
<dbReference type="EnsemblMetazoa" id="XM_019995812.1">
    <property type="protein sequence ID" value="XP_019851371.1"/>
    <property type="gene ID" value="LOC109581566"/>
</dbReference>
<evidence type="ECO:0000256" key="10">
    <source>
        <dbReference type="PROSITE-ProRule" id="PRU00196"/>
    </source>
</evidence>
<dbReference type="PROSITE" id="PS00420">
    <property type="entry name" value="SRCR_1"/>
    <property type="match status" value="3"/>
</dbReference>
<name>A0AAN0J3Q6_AMPQE</name>
<evidence type="ECO:0000259" key="12">
    <source>
        <dbReference type="PROSITE" id="PS50287"/>
    </source>
</evidence>
<dbReference type="InterPro" id="IPR001190">
    <property type="entry name" value="SRCR"/>
</dbReference>
<feature type="disulfide bond" evidence="10">
    <location>
        <begin position="336"/>
        <end position="346"/>
    </location>
</feature>
<feature type="domain" description="SRCR" evidence="12">
    <location>
        <begin position="29"/>
        <end position="134"/>
    </location>
</feature>
<evidence type="ECO:0000313" key="14">
    <source>
        <dbReference type="EnsemblMetazoa" id="XP_019851371.1"/>
    </source>
</evidence>
<dbReference type="Proteomes" id="UP000007879">
    <property type="component" value="Unassembled WGS sequence"/>
</dbReference>
<dbReference type="GO" id="GO:0016020">
    <property type="term" value="C:membrane"/>
    <property type="evidence" value="ECO:0007669"/>
    <property type="project" value="UniProtKB-SubCell"/>
</dbReference>
<dbReference type="Pfam" id="PF00530">
    <property type="entry name" value="SRCR"/>
    <property type="match status" value="7"/>
</dbReference>
<protein>
    <recommendedName>
        <fullName evidence="16">Deleted in malignant brain tumors 1 protein</fullName>
    </recommendedName>
</protein>
<feature type="domain" description="SRCR" evidence="12">
    <location>
        <begin position="264"/>
        <end position="368"/>
    </location>
</feature>
<keyword evidence="4" id="KW-0677">Repeat</keyword>
<keyword evidence="5" id="KW-1133">Transmembrane helix</keyword>
<feature type="signal peptide" evidence="11">
    <location>
        <begin position="1"/>
        <end position="20"/>
    </location>
</feature>
<dbReference type="Gene3D" id="2.60.40.10">
    <property type="entry name" value="Immunoglobulins"/>
    <property type="match status" value="3"/>
</dbReference>
<evidence type="ECO:0000256" key="2">
    <source>
        <dbReference type="ARBA" id="ARBA00022692"/>
    </source>
</evidence>
<dbReference type="InterPro" id="IPR013783">
    <property type="entry name" value="Ig-like_fold"/>
</dbReference>
<dbReference type="InterPro" id="IPR007110">
    <property type="entry name" value="Ig-like_dom"/>
</dbReference>
<evidence type="ECO:0000259" key="13">
    <source>
        <dbReference type="PROSITE" id="PS50835"/>
    </source>
</evidence>
<proteinExistence type="predicted"/>
<dbReference type="InterPro" id="IPR036179">
    <property type="entry name" value="Ig-like_dom_sf"/>
</dbReference>
<keyword evidence="6" id="KW-0472">Membrane</keyword>
<dbReference type="AlphaFoldDB" id="A0AAN0J3Q6"/>
<feature type="domain" description="Ig-like" evidence="13">
    <location>
        <begin position="1146"/>
        <end position="1223"/>
    </location>
</feature>
<comment type="caution">
    <text evidence="10">Lacks conserved residue(s) required for the propagation of feature annotation.</text>
</comment>
<keyword evidence="8" id="KW-0675">Receptor</keyword>
<sequence length="1231" mass="135448">MASAILLLSYFFWLAEVGNCNDNCQYGALRLVNGSASYQGRLEICIDSVWGSICGGAFDALDARVACRQLGYEVEYEQTVSVLYDAYYHEGTGPIWLSYLYCTGSENSLLDCNMTQGIGNTSCSHANDVSIVCPANSSCTSGSVRLTDGLIPTEGTVEVCNDGAWTSVCDSNWGYQEAFVVCRQLGLPATDAQVVSYINSFGYGHGLPILYSWNCYGNESNLNDCLKSTVSNCFNTNYGLYRISGVRCQGNIVPTSGSCTNGDMRLVDPNGPNLIEGRVEYCSNEVWSTICRYGFNTPDAHVVCRKLGYQHPRALVFSTAYFGPGSGPITHIYLNCIGNESRLEDCSLNSANVAFSQSHTNDVGVKCLERVLTDCINGDVRLVNGTTPDEGRVEVCINGEWGTVCSTYFDEREIGIVCSQLGYDGQEGLIFQYSEFGGGNLEQLIGHVYCTGSEANLTECTIYPGFSCSYRSTVGIKCYNRNCTHGKIRLIGGDSNNEGDFQICYDGVWVYVCNYINFLYNYPPPDENVICRQLGYLDNNWNSYFLYSFGEDGPIVLDKFLCNGNELSLTQCSNKSASGNCYTLQTYGYLCSIVVNCSAGMTTLGGDNEGRVEICTDGIWTTIDARYWNYNNAKVVCRQLGYYDTWSVAITDTNWSGKNERVGYTYECNGTESNLENCSKSLPSINADSWYYVIRGGIECQHNASENACNTEGSIRLSNGGDSREGRVEICLNGYWGTVCSTGWDERDALVACTQAGHHTLRAIPVTNGYFGRGTGPVHMTGVDCTGNEESLTRCSYVNGIGATNCYHAKDVGVMCKESPIRYSVTIDTDTDAVSIGSRVVLTCNVSPAPPVNSTYHWRRTVSGTSSFTQYRDTDPNVTLTINAGHTTHGNYYCIVKYNGAVIGMGHTVISVKGLLQSSDTSIQLNSENGFVGTLTVNITDTTITEYLLELNWYYNGSKISNSSKHLINNGNKTLVINNITDEDIGEYSVRFDLLRLYHYNKDCQNKILQLLRGYPVLSPLSFIMVPNGIYVNEDSTPNFLKGFVVFNNESPQIALTSDNNEGSVSLYHNGILLLSNGTYNYTIIHPSITDSGYYEFQFALDSSSVLSSLNCPSSYQSFLDSSSYLGLTDIFLDADVQRLEYYESPFVSFNASQTSFMQEYNVQLSCSVSGGYPRPLYHDITLIKNGVAIANSTESELVYNTSGSSKYGLYQCAVDTTAQYIKKEILLEEK</sequence>
<dbReference type="PROSITE" id="PS50835">
    <property type="entry name" value="IG_LIKE"/>
    <property type="match status" value="2"/>
</dbReference>
<feature type="domain" description="SRCR" evidence="12">
    <location>
        <begin position="380"/>
        <end position="479"/>
    </location>
</feature>
<dbReference type="InterPro" id="IPR036772">
    <property type="entry name" value="SRCR-like_dom_sf"/>
</dbReference>
<keyword evidence="9" id="KW-0325">Glycoprotein</keyword>
<evidence type="ECO:0000256" key="4">
    <source>
        <dbReference type="ARBA" id="ARBA00022737"/>
    </source>
</evidence>
<feature type="domain" description="SRCR" evidence="12">
    <location>
        <begin position="715"/>
        <end position="817"/>
    </location>
</feature>
<dbReference type="Gene3D" id="3.10.250.10">
    <property type="entry name" value="SRCR-like domain"/>
    <property type="match status" value="7"/>
</dbReference>
<feature type="disulfide bond" evidence="10">
    <location>
        <begin position="562"/>
        <end position="572"/>
    </location>
</feature>
<feature type="disulfide bond" evidence="10">
    <location>
        <begin position="668"/>
        <end position="678"/>
    </location>
</feature>
<dbReference type="InterPro" id="IPR003599">
    <property type="entry name" value="Ig_sub"/>
</dbReference>
<dbReference type="FunFam" id="3.10.250.10:FF:000007">
    <property type="entry name" value="Soluble scavenger receptor cysteine-rich domain-containing protein SSC5D"/>
    <property type="match status" value="1"/>
</dbReference>
<dbReference type="SMART" id="SM00409">
    <property type="entry name" value="IG"/>
    <property type="match status" value="3"/>
</dbReference>
<keyword evidence="7 10" id="KW-1015">Disulfide bond</keyword>